<dbReference type="FunFam" id="3.40.50.2020:FF:000020">
    <property type="entry name" value="Bifunctional protein PyrR"/>
    <property type="match status" value="1"/>
</dbReference>
<evidence type="ECO:0000256" key="4">
    <source>
        <dbReference type="ARBA" id="ARBA00023163"/>
    </source>
</evidence>
<comment type="catalytic activity">
    <reaction evidence="5">
        <text>UMP + diphosphate = 5-phospho-alpha-D-ribose 1-diphosphate + uracil</text>
        <dbReference type="Rhea" id="RHEA:13017"/>
        <dbReference type="ChEBI" id="CHEBI:17568"/>
        <dbReference type="ChEBI" id="CHEBI:33019"/>
        <dbReference type="ChEBI" id="CHEBI:57865"/>
        <dbReference type="ChEBI" id="CHEBI:58017"/>
        <dbReference type="EC" id="2.4.2.9"/>
    </reaction>
</comment>
<dbReference type="HOGENOM" id="CLU_094234_2_1_9"/>
<gene>
    <name evidence="5 7" type="primary">pyrR</name>
    <name evidence="7" type="ORF">HMPREF0501_00388</name>
</gene>
<keyword evidence="8" id="KW-1185">Reference proteome</keyword>
<evidence type="ECO:0000256" key="5">
    <source>
        <dbReference type="HAMAP-Rule" id="MF_01219"/>
    </source>
</evidence>
<sequence>MVHMEKTIADNLTIQRSLTRLTYEIIENNKGINNLILVGIKTRGEFLAKRIADQMTKLEGAHVPVFAVDVSAYRDDRQNSEASQLTNQISTNIDNQHIVLVDDVFYTGRTMRAAMDALMDMGRPQRISIAVLVDRGHREMPIRPDFVGKNIPTANDEKVQVNLSEVDQHDQINLIK</sequence>
<keyword evidence="5 7" id="KW-0328">Glycosyltransferase</keyword>
<protein>
    <recommendedName>
        <fullName evidence="5">Bifunctional protein PyrR</fullName>
    </recommendedName>
    <domain>
        <recommendedName>
            <fullName evidence="5">Pyrimidine operon regulatory protein</fullName>
        </recommendedName>
    </domain>
    <domain>
        <recommendedName>
            <fullName evidence="5">Uracil phosphoribosyltransferase</fullName>
            <shortName evidence="5">UPRTase</shortName>
            <ecNumber evidence="5">2.4.2.9</ecNumber>
        </recommendedName>
    </domain>
</protein>
<comment type="similarity">
    <text evidence="1 5">Belongs to the purine/pyrimidine phosphoribosyltransferase family. PyrR subfamily.</text>
</comment>
<keyword evidence="5 7" id="KW-0808">Transferase</keyword>
<keyword evidence="3 5" id="KW-0805">Transcription regulation</keyword>
<dbReference type="GO" id="GO:0003723">
    <property type="term" value="F:RNA binding"/>
    <property type="evidence" value="ECO:0007669"/>
    <property type="project" value="UniProtKB-UniRule"/>
</dbReference>
<comment type="subunit">
    <text evidence="5">Homodimer and homohexamer; in equilibrium.</text>
</comment>
<name>C7XUM2_9LACO</name>
<dbReference type="Proteomes" id="UP000003987">
    <property type="component" value="Unassembled WGS sequence"/>
</dbReference>
<evidence type="ECO:0000313" key="8">
    <source>
        <dbReference type="Proteomes" id="UP000003987"/>
    </source>
</evidence>
<organism evidence="7 8">
    <name type="scientific">Limosilactobacillus coleohominis 101-4-CHN</name>
    <dbReference type="NCBI Taxonomy" id="575594"/>
    <lineage>
        <taxon>Bacteria</taxon>
        <taxon>Bacillati</taxon>
        <taxon>Bacillota</taxon>
        <taxon>Bacilli</taxon>
        <taxon>Lactobacillales</taxon>
        <taxon>Lactobacillaceae</taxon>
        <taxon>Limosilactobacillus</taxon>
    </lineage>
</organism>
<reference evidence="7 8" key="1">
    <citation type="submission" date="2009-06" db="EMBL/GenBank/DDBJ databases">
        <title>The Genome Sequence of Lactobacillus coleohominis strain 101-4-CHN.</title>
        <authorList>
            <consortium name="The Broad Institute Genome Sequencing Platform"/>
            <person name="Ward D."/>
            <person name="Young S.K."/>
            <person name="Zeng Q."/>
            <person name="Koehrsen M."/>
            <person name="Alvarado L."/>
            <person name="Berlin A."/>
            <person name="Borenstein D."/>
            <person name="Chen Z."/>
            <person name="Engels R."/>
            <person name="Freedman E."/>
            <person name="Gellesch M."/>
            <person name="Goldberg J."/>
            <person name="Griggs A."/>
            <person name="Gujja S."/>
            <person name="Heiman D."/>
            <person name="Hepburn T."/>
            <person name="Howarth C."/>
            <person name="Jen D."/>
            <person name="Larson L."/>
            <person name="Lewis B."/>
            <person name="Mehta T."/>
            <person name="Park D."/>
            <person name="Pearson M."/>
            <person name="Roberts A."/>
            <person name="Saif S."/>
            <person name="Shea T."/>
            <person name="Shenoy N."/>
            <person name="Sisk P."/>
            <person name="Stolte C."/>
            <person name="Sykes S."/>
            <person name="Walk T."/>
            <person name="White J."/>
            <person name="Yandava C."/>
            <person name="Liu Y."/>
            <person name="Xu Q."/>
            <person name="Lander E."/>
            <person name="Nusbaum C."/>
            <person name="Galagan J."/>
            <person name="Birren B."/>
        </authorList>
    </citation>
    <scope>NUCLEOTIDE SEQUENCE [LARGE SCALE GENOMIC DNA]</scope>
    <source>
        <strain evidence="7 8">101-4-CHN</strain>
    </source>
</reference>
<evidence type="ECO:0000256" key="1">
    <source>
        <dbReference type="ARBA" id="ARBA00005565"/>
    </source>
</evidence>
<evidence type="ECO:0000313" key="7">
    <source>
        <dbReference type="EMBL" id="EEU30983.1"/>
    </source>
</evidence>
<dbReference type="AlphaFoldDB" id="C7XUM2"/>
<dbReference type="Pfam" id="PF00156">
    <property type="entry name" value="Pribosyltran"/>
    <property type="match status" value="1"/>
</dbReference>
<feature type="domain" description="Phosphoribosyltransferase" evidence="6">
    <location>
        <begin position="7"/>
        <end position="155"/>
    </location>
</feature>
<keyword evidence="5" id="KW-0694">RNA-binding</keyword>
<dbReference type="HAMAP" id="MF_01219">
    <property type="entry name" value="PyrR"/>
    <property type="match status" value="1"/>
</dbReference>
<dbReference type="eggNOG" id="COG2065">
    <property type="taxonomic scope" value="Bacteria"/>
</dbReference>
<dbReference type="EMBL" id="GG698802">
    <property type="protein sequence ID" value="EEU30983.1"/>
    <property type="molecule type" value="Genomic_DNA"/>
</dbReference>
<dbReference type="InterPro" id="IPR050137">
    <property type="entry name" value="PyrR_bifunctional"/>
</dbReference>
<dbReference type="CDD" id="cd06223">
    <property type="entry name" value="PRTases_typeI"/>
    <property type="match status" value="1"/>
</dbReference>
<dbReference type="InterPro" id="IPR000836">
    <property type="entry name" value="PRTase_dom"/>
</dbReference>
<dbReference type="GO" id="GO:0006353">
    <property type="term" value="P:DNA-templated transcription termination"/>
    <property type="evidence" value="ECO:0007669"/>
    <property type="project" value="UniProtKB-UniRule"/>
</dbReference>
<dbReference type="GO" id="GO:0004845">
    <property type="term" value="F:uracil phosphoribosyltransferase activity"/>
    <property type="evidence" value="ECO:0007669"/>
    <property type="project" value="UniProtKB-UniRule"/>
</dbReference>
<dbReference type="NCBIfam" id="NF003549">
    <property type="entry name" value="PRK05205.1-5"/>
    <property type="match status" value="1"/>
</dbReference>
<comment type="function">
    <text evidence="5">Also displays a weak uracil phosphoribosyltransferase activity which is not physiologically significant.</text>
</comment>
<dbReference type="SUPFAM" id="SSF53271">
    <property type="entry name" value="PRTase-like"/>
    <property type="match status" value="1"/>
</dbReference>
<evidence type="ECO:0000256" key="3">
    <source>
        <dbReference type="ARBA" id="ARBA00023015"/>
    </source>
</evidence>
<dbReference type="EC" id="2.4.2.9" evidence="5"/>
<evidence type="ECO:0000256" key="2">
    <source>
        <dbReference type="ARBA" id="ARBA00022472"/>
    </source>
</evidence>
<dbReference type="PANTHER" id="PTHR11608">
    <property type="entry name" value="BIFUNCTIONAL PROTEIN PYRR"/>
    <property type="match status" value="1"/>
</dbReference>
<feature type="short sequence motif" description="PRPP-binding" evidence="5">
    <location>
        <begin position="98"/>
        <end position="110"/>
    </location>
</feature>
<dbReference type="NCBIfam" id="NF003548">
    <property type="entry name" value="PRK05205.1-4"/>
    <property type="match status" value="1"/>
</dbReference>
<dbReference type="STRING" id="575594.HMPREF0501_00388"/>
<keyword evidence="2 5" id="KW-0806">Transcription termination</keyword>
<keyword evidence="4 5" id="KW-0804">Transcription</keyword>
<dbReference type="PANTHER" id="PTHR11608:SF0">
    <property type="entry name" value="BIFUNCTIONAL PROTEIN PYRR"/>
    <property type="match status" value="1"/>
</dbReference>
<evidence type="ECO:0000259" key="6">
    <source>
        <dbReference type="Pfam" id="PF00156"/>
    </source>
</evidence>
<dbReference type="InterPro" id="IPR029057">
    <property type="entry name" value="PRTase-like"/>
</dbReference>
<dbReference type="Gene3D" id="3.40.50.2020">
    <property type="match status" value="1"/>
</dbReference>
<proteinExistence type="inferred from homology"/>
<accession>C7XUM2</accession>
<dbReference type="InterPro" id="IPR023050">
    <property type="entry name" value="PyrR"/>
</dbReference>
<comment type="function">
    <text evidence="5">Regulates transcriptional attenuation of the pyrimidine nucleotide (pyr) operon by binding in a uridine-dependent manner to specific sites on pyr mRNA. This disrupts an antiterminator hairpin in the RNA and favors formation of a downstream transcription terminator, leading to a reduced expression of downstream genes.</text>
</comment>